<reference evidence="2 3" key="1">
    <citation type="submission" date="2015-05" db="EMBL/GenBank/DDBJ databases">
        <authorList>
            <person name="Wang D.B."/>
            <person name="Wang M."/>
        </authorList>
    </citation>
    <scope>NUCLEOTIDE SEQUENCE [LARGE SCALE GENOMIC DNA]</scope>
    <source>
        <strain evidence="2">VL1</strain>
    </source>
</reference>
<proteinExistence type="predicted"/>
<keyword evidence="3" id="KW-1185">Reference proteome</keyword>
<protein>
    <submittedName>
        <fullName evidence="2">Uncharacterized protein</fullName>
    </submittedName>
</protein>
<dbReference type="AlphaFoldDB" id="A0A0G4LZI0"/>
<evidence type="ECO:0000313" key="2">
    <source>
        <dbReference type="EMBL" id="CRK27412.1"/>
    </source>
</evidence>
<evidence type="ECO:0000256" key="1">
    <source>
        <dbReference type="SAM" id="MobiDB-lite"/>
    </source>
</evidence>
<organism evidence="2 3">
    <name type="scientific">Verticillium longisporum</name>
    <name type="common">Verticillium dahliae var. longisporum</name>
    <dbReference type="NCBI Taxonomy" id="100787"/>
    <lineage>
        <taxon>Eukaryota</taxon>
        <taxon>Fungi</taxon>
        <taxon>Dikarya</taxon>
        <taxon>Ascomycota</taxon>
        <taxon>Pezizomycotina</taxon>
        <taxon>Sordariomycetes</taxon>
        <taxon>Hypocreomycetidae</taxon>
        <taxon>Glomerellales</taxon>
        <taxon>Plectosphaerellaceae</taxon>
        <taxon>Verticillium</taxon>
    </lineage>
</organism>
<dbReference type="Proteomes" id="UP000044602">
    <property type="component" value="Unassembled WGS sequence"/>
</dbReference>
<name>A0A0G4LZI0_VERLO</name>
<sequence length="30" mass="3053">MTKSSALKLPQPGAPGPCPLTHGPIFPVLP</sequence>
<dbReference type="EMBL" id="CVQH01020396">
    <property type="protein sequence ID" value="CRK27412.1"/>
    <property type="molecule type" value="Genomic_DNA"/>
</dbReference>
<gene>
    <name evidence="2" type="ORF">BN1708_014797</name>
</gene>
<evidence type="ECO:0000313" key="3">
    <source>
        <dbReference type="Proteomes" id="UP000044602"/>
    </source>
</evidence>
<accession>A0A0G4LZI0</accession>
<feature type="region of interest" description="Disordered" evidence="1">
    <location>
        <begin position="1"/>
        <end position="23"/>
    </location>
</feature>